<feature type="active site" description="Nucleophile" evidence="4">
    <location>
        <position position="239"/>
    </location>
</feature>
<feature type="domain" description="Glycoside hydrolase 35 catalytic" evidence="7">
    <location>
        <begin position="10"/>
        <end position="329"/>
    </location>
</feature>
<dbReference type="AlphaFoldDB" id="A0AB38A1M4"/>
<keyword evidence="3 5" id="KW-0326">Glycosidase</keyword>
<evidence type="ECO:0000256" key="2">
    <source>
        <dbReference type="ARBA" id="ARBA00022801"/>
    </source>
</evidence>
<name>A0AB38A1M4_9LACT</name>
<keyword evidence="2 5" id="KW-0378">Hydrolase</keyword>
<dbReference type="PRINTS" id="PR00742">
    <property type="entry name" value="GLHYDRLASE35"/>
</dbReference>
<feature type="domain" description="Beta-galactosidase galactose-binding" evidence="9">
    <location>
        <begin position="506"/>
        <end position="564"/>
    </location>
</feature>
<dbReference type="GO" id="GO:0005975">
    <property type="term" value="P:carbohydrate metabolic process"/>
    <property type="evidence" value="ECO:0007669"/>
    <property type="project" value="InterPro"/>
</dbReference>
<evidence type="ECO:0000256" key="3">
    <source>
        <dbReference type="ARBA" id="ARBA00023295"/>
    </source>
</evidence>
<comment type="caution">
    <text evidence="10">The sequence shown here is derived from an EMBL/GenBank/DDBJ whole genome shotgun (WGS) entry which is preliminary data.</text>
</comment>
<organism evidence="10 11">
    <name type="scientific">Trichococcus collinsii</name>
    <dbReference type="NCBI Taxonomy" id="157076"/>
    <lineage>
        <taxon>Bacteria</taxon>
        <taxon>Bacillati</taxon>
        <taxon>Bacillota</taxon>
        <taxon>Bacilli</taxon>
        <taxon>Lactobacillales</taxon>
        <taxon>Carnobacteriaceae</taxon>
        <taxon>Trichococcus</taxon>
    </lineage>
</organism>
<dbReference type="SUPFAM" id="SSF51445">
    <property type="entry name" value="(Trans)glycosidases"/>
    <property type="match status" value="1"/>
</dbReference>
<protein>
    <recommendedName>
        <fullName evidence="5">Beta-galactosidase</fullName>
        <ecNumber evidence="5">3.2.1.23</ecNumber>
    </recommendedName>
</protein>
<accession>A0AB38A1M4</accession>
<proteinExistence type="inferred from homology"/>
<dbReference type="Gene3D" id="2.60.120.260">
    <property type="entry name" value="Galactose-binding domain-like"/>
    <property type="match status" value="2"/>
</dbReference>
<dbReference type="Pfam" id="PF01301">
    <property type="entry name" value="Glyco_hydro_35"/>
    <property type="match status" value="1"/>
</dbReference>
<evidence type="ECO:0000259" key="7">
    <source>
        <dbReference type="Pfam" id="PF01301"/>
    </source>
</evidence>
<dbReference type="InterPro" id="IPR017853">
    <property type="entry name" value="GH"/>
</dbReference>
<dbReference type="InterPro" id="IPR031330">
    <property type="entry name" value="Gly_Hdrlase_35_cat"/>
</dbReference>
<evidence type="ECO:0000256" key="5">
    <source>
        <dbReference type="RuleBase" id="RU000675"/>
    </source>
</evidence>
<evidence type="ECO:0000259" key="9">
    <source>
        <dbReference type="Pfam" id="PF21467"/>
    </source>
</evidence>
<dbReference type="InterPro" id="IPR001944">
    <property type="entry name" value="Glycoside_Hdrlase_35"/>
</dbReference>
<dbReference type="PIRSF" id="PIRSF006336">
    <property type="entry name" value="B-gal"/>
    <property type="match status" value="1"/>
</dbReference>
<evidence type="ECO:0000256" key="4">
    <source>
        <dbReference type="PIRSR" id="PIRSR006336-1"/>
    </source>
</evidence>
<dbReference type="Pfam" id="PF21317">
    <property type="entry name" value="BetaGal_ABD_1"/>
    <property type="match status" value="1"/>
</dbReference>
<dbReference type="InterPro" id="IPR008979">
    <property type="entry name" value="Galactose-bd-like_sf"/>
</dbReference>
<dbReference type="Pfam" id="PF21467">
    <property type="entry name" value="BetaGal_gal-bd"/>
    <property type="match status" value="1"/>
</dbReference>
<evidence type="ECO:0000313" key="11">
    <source>
        <dbReference type="Proteomes" id="UP000199042"/>
    </source>
</evidence>
<dbReference type="SUPFAM" id="SSF49785">
    <property type="entry name" value="Galactose-binding domain-like"/>
    <property type="match status" value="1"/>
</dbReference>
<evidence type="ECO:0000256" key="6">
    <source>
        <dbReference type="RuleBase" id="RU003679"/>
    </source>
</evidence>
<comment type="catalytic activity">
    <reaction evidence="5">
        <text>Hydrolysis of terminal non-reducing beta-D-galactose residues in beta-D-galactosides.</text>
        <dbReference type="EC" id="3.2.1.23"/>
    </reaction>
</comment>
<reference evidence="10 11" key="1">
    <citation type="submission" date="2016-10" db="EMBL/GenBank/DDBJ databases">
        <authorList>
            <person name="Varghese N."/>
            <person name="Submissions S."/>
        </authorList>
    </citation>
    <scope>NUCLEOTIDE SEQUENCE [LARGE SCALE GENOMIC DNA]</scope>
    <source>
        <strain evidence="10 11">DSM 14526</strain>
    </source>
</reference>
<dbReference type="InterPro" id="IPR026283">
    <property type="entry name" value="B-gal_1-like"/>
</dbReference>
<dbReference type="EMBL" id="FNQH01000004">
    <property type="protein sequence ID" value="SEA67140.1"/>
    <property type="molecule type" value="Genomic_DNA"/>
</dbReference>
<feature type="domain" description="Beta-galactosidase 1-like first all-beta" evidence="8">
    <location>
        <begin position="374"/>
        <end position="488"/>
    </location>
</feature>
<sequence>MSKFEIKEDFLLNEEPFKILSGAIHYFRVLPEDWYHSLYNLKALGFNTVETYIPWNVHEPKEGQYNFSGQFDIRGFVRIAEELGLFVILRPSPYICAEWEFGGLPAWLLTYKNMRIRSSDTLFIEKVSRYYDKLFEVISPLQFDGGGPVIMMQVENEYGSYGEDKEYLMVLHELMLKQGVTVPIFTSDGAWRATQEAGTLTESDILTTGNFGSRSKENFQDLKEFHELKGKKWPLMCMEFWDGWFNRWNDPIIKRDPQNLADDVKEALEIGSVNLYMFHGGTNFGFMNGCSARGRKDLPQVTSYDYDAPLNEQGNPTEKYFALRTMMKQLFPEIEQYEPLVKESMSIRDIPLAGKVSLFSVIDDLAERKVSKYPKTMEELGQQYGYTLYRSYVNKDSDEEFYRVIDGSDRIQFFLNEDKLATQYQEDVGEKIYAYPKAGTNQLDVLVENMGRVNYGHKLLADTQQKGIRTGVMSDLHFITDWEQYSLEFTDQLSIDFEKGWRENTPSFYKYDVTIDDPKDTFINMELFGKGIVLVNGFNIGRFWNVGPTLSLYVPKALFRKGQNKIVIFETEGIWSETISLDSEPKYKII</sequence>
<dbReference type="GO" id="GO:0004565">
    <property type="term" value="F:beta-galactosidase activity"/>
    <property type="evidence" value="ECO:0007669"/>
    <property type="project" value="UniProtKB-EC"/>
</dbReference>
<dbReference type="RefSeq" id="WP_086986186.1">
    <property type="nucleotide sequence ID" value="NZ_FJNA01000002.1"/>
</dbReference>
<dbReference type="Gene3D" id="3.20.20.80">
    <property type="entry name" value="Glycosidases"/>
    <property type="match status" value="1"/>
</dbReference>
<comment type="similarity">
    <text evidence="1 6">Belongs to the glycosyl hydrolase 35 family.</text>
</comment>
<dbReference type="FunFam" id="3.20.20.80:FF:000116">
    <property type="entry name" value="Beta-galactosidase 3"/>
    <property type="match status" value="1"/>
</dbReference>
<dbReference type="PANTHER" id="PTHR23421">
    <property type="entry name" value="BETA-GALACTOSIDASE RELATED"/>
    <property type="match status" value="1"/>
</dbReference>
<gene>
    <name evidence="10" type="ORF">SAMN04488525_104145</name>
</gene>
<evidence type="ECO:0000256" key="1">
    <source>
        <dbReference type="ARBA" id="ARBA00009809"/>
    </source>
</evidence>
<dbReference type="InterPro" id="IPR048913">
    <property type="entry name" value="BetaGal_gal-bd"/>
</dbReference>
<dbReference type="EC" id="3.2.1.23" evidence="5"/>
<evidence type="ECO:0000259" key="8">
    <source>
        <dbReference type="Pfam" id="PF21317"/>
    </source>
</evidence>
<feature type="active site" description="Proton donor" evidence="4">
    <location>
        <position position="157"/>
    </location>
</feature>
<dbReference type="InterPro" id="IPR019801">
    <property type="entry name" value="Glyco_hydro_35_CS"/>
</dbReference>
<dbReference type="Proteomes" id="UP000199042">
    <property type="component" value="Unassembled WGS sequence"/>
</dbReference>
<evidence type="ECO:0000313" key="10">
    <source>
        <dbReference type="EMBL" id="SEA67140.1"/>
    </source>
</evidence>
<dbReference type="PROSITE" id="PS01182">
    <property type="entry name" value="GLYCOSYL_HYDROL_F35"/>
    <property type="match status" value="1"/>
</dbReference>
<keyword evidence="11" id="KW-1185">Reference proteome</keyword>
<dbReference type="InterPro" id="IPR048912">
    <property type="entry name" value="BetaGal1-like_ABD1"/>
</dbReference>